<comment type="caution">
    <text evidence="1">The sequence shown here is derived from an EMBL/GenBank/DDBJ whole genome shotgun (WGS) entry which is preliminary data.</text>
</comment>
<name>A0A830CLR1_9LAMI</name>
<evidence type="ECO:0000313" key="2">
    <source>
        <dbReference type="Proteomes" id="UP000653305"/>
    </source>
</evidence>
<dbReference type="AlphaFoldDB" id="A0A830CLR1"/>
<proteinExistence type="predicted"/>
<evidence type="ECO:0000313" key="1">
    <source>
        <dbReference type="EMBL" id="GFQ01608.1"/>
    </source>
</evidence>
<dbReference type="EMBL" id="BMAC01000696">
    <property type="protein sequence ID" value="GFQ01608.1"/>
    <property type="molecule type" value="Genomic_DNA"/>
</dbReference>
<organism evidence="1 2">
    <name type="scientific">Phtheirospermum japonicum</name>
    <dbReference type="NCBI Taxonomy" id="374723"/>
    <lineage>
        <taxon>Eukaryota</taxon>
        <taxon>Viridiplantae</taxon>
        <taxon>Streptophyta</taxon>
        <taxon>Embryophyta</taxon>
        <taxon>Tracheophyta</taxon>
        <taxon>Spermatophyta</taxon>
        <taxon>Magnoliopsida</taxon>
        <taxon>eudicotyledons</taxon>
        <taxon>Gunneridae</taxon>
        <taxon>Pentapetalae</taxon>
        <taxon>asterids</taxon>
        <taxon>lamiids</taxon>
        <taxon>Lamiales</taxon>
        <taxon>Orobanchaceae</taxon>
        <taxon>Orobanchaceae incertae sedis</taxon>
        <taxon>Phtheirospermum</taxon>
    </lineage>
</organism>
<reference evidence="1" key="1">
    <citation type="submission" date="2020-07" db="EMBL/GenBank/DDBJ databases">
        <title>Ethylene signaling mediates host invasion by parasitic plants.</title>
        <authorList>
            <person name="Yoshida S."/>
        </authorList>
    </citation>
    <scope>NUCLEOTIDE SEQUENCE</scope>
    <source>
        <strain evidence="1">Okayama</strain>
    </source>
</reference>
<protein>
    <submittedName>
        <fullName evidence="1">Uncharacterized protein</fullName>
    </submittedName>
</protein>
<sequence>MLKALLQSTPCALPTVTSYIHISVAEKKHVVTYILSKLQMPLNILFSFINRALDRTFFFFI</sequence>
<gene>
    <name evidence="1" type="ORF">PHJA_002304700</name>
</gene>
<dbReference type="Proteomes" id="UP000653305">
    <property type="component" value="Unassembled WGS sequence"/>
</dbReference>
<accession>A0A830CLR1</accession>
<keyword evidence="2" id="KW-1185">Reference proteome</keyword>